<evidence type="ECO:0000256" key="1">
    <source>
        <dbReference type="SAM" id="Phobius"/>
    </source>
</evidence>
<keyword evidence="1" id="KW-0812">Transmembrane</keyword>
<dbReference type="InterPro" id="IPR021798">
    <property type="entry name" value="AftD_N"/>
</dbReference>
<feature type="transmembrane region" description="Helical" evidence="1">
    <location>
        <begin position="313"/>
        <end position="337"/>
    </location>
</feature>
<sequence>MLLLLVLLVFELFHLNILFGNSEYLAGGDNYIYLQLETQKMFPYYWNNLIHPFGSINFAMPDTLGMQLYSVVLGFLSGPLAQRLILYLLYLFRYVAFYKIIKYISPKVSIFALVPAVIIYALNAFSSLDPFSFFPLMNAVYLPLSLYYFLKLFNSDSFDLVTLFKLSLLSVIFSPINSNIPLAVTIFIPQILYVLFSCKKLNKLKVKNVLAYYVLWVFLNLWWIFPLLKYFTTSASSVFNINWFSATGVGNTFMNLRFLGQWAWYSKHFLYYYYPFNNYFDNFIVVLVTYLVVGIALFNPFNKTSADVMKYRLYFLVLSLLSLLFVGGSRLPFGFVYRILYENLFGFKIFREPFTKFELIYVLAISVLLYFSLFNLEKTLNKRTKYFVFGGLMVLCLISIKPVLLGEHVWTKWNGNMRTFRIQIPDYWREFKNYLVENSIKGEKIITFPKVNYGTAWNWPHGFTSADDVAVNFVGPYNYVVRNPLASTGGDIGMIIDSIYNNKNPNQYFLGFLGIRYILLENDLDWRYSGRNMSPSETLSILGNMGVQKVKDFGILDAEYLKSIPNDTPFPNDKKMFYTELENKPALSLFTINQDYINPIIFSPNKIIYSTGDTYKLSEIYNREGFGNNTLFLLGQYDSFKKDFINDSLIDFSNTYVLYPKQVEPLFFPERVEWEEGWFWPEVNVSPASLEYKFVKLVEKIELLRFSKLEKLDRYIWFSSKRIEEIRKYSKDLSNKQKDSLLNDYISNINEGFEIINSYPTNDPDETYTGLLKKFIRYFERSFAYLSTTDFDISKDQRLLKLKESYNELITKVIGDNCGEYCFDFKIPKNGAYTLNVNNKEIGVGELKVEDRDYSPLNPNLFLEHIDIGEWKDFGITSKFAEIKNFQSDQQYKIKFDYKTNVPKTSVSIVEEIGADKRADAIQKKSSLDEDLHVFEINPINNESLKGTRYCVFIENESCYSHFEAIFTSKKDIKNAILVFGFETVENTIKNLEIQRVYDPIINLVGENNVNSEFQIPSITFQKLNPTRYRVLIENIKGKFLLVFNQNFDKNWKLFEQNNLFTDEVKIKEYQNFNVAEMTIKDIFFDFDYLKTFFQKPFSDSRHFVANGYANGWDIEPSPVSDKLELIIEYTPQRNFYVLMVIYVLIVTVFAGIVAVKLYRNKINK</sequence>
<proteinExistence type="predicted"/>
<feature type="transmembrane region" description="Helical" evidence="1">
    <location>
        <begin position="386"/>
        <end position="404"/>
    </location>
</feature>
<dbReference type="STRING" id="1802610.A2W32_03020"/>
<feature type="transmembrane region" description="Helical" evidence="1">
    <location>
        <begin position="1136"/>
        <end position="1159"/>
    </location>
</feature>
<feature type="transmembrane region" description="Helical" evidence="1">
    <location>
        <begin position="68"/>
        <end position="92"/>
    </location>
</feature>
<dbReference type="EMBL" id="MEUT01000052">
    <property type="protein sequence ID" value="OGC49313.1"/>
    <property type="molecule type" value="Genomic_DNA"/>
</dbReference>
<protein>
    <recommendedName>
        <fullName evidence="2">Alpha-(1-&gt;3)-arabinofuranosyltransferase N-terminal GT-C domain-containing protein</fullName>
    </recommendedName>
</protein>
<organism evidence="3 4">
    <name type="scientific">candidate division WWE3 bacterium RBG_16_37_10</name>
    <dbReference type="NCBI Taxonomy" id="1802610"/>
    <lineage>
        <taxon>Bacteria</taxon>
        <taxon>Katanobacteria</taxon>
    </lineage>
</organism>
<feature type="transmembrane region" description="Helical" evidence="1">
    <location>
        <begin position="210"/>
        <end position="228"/>
    </location>
</feature>
<dbReference type="GO" id="GO:0016740">
    <property type="term" value="F:transferase activity"/>
    <property type="evidence" value="ECO:0007669"/>
    <property type="project" value="InterPro"/>
</dbReference>
<dbReference type="Pfam" id="PF11847">
    <property type="entry name" value="GT-C_AftD"/>
    <property type="match status" value="1"/>
</dbReference>
<keyword evidence="1" id="KW-0472">Membrane</keyword>
<evidence type="ECO:0000313" key="4">
    <source>
        <dbReference type="Proteomes" id="UP000177371"/>
    </source>
</evidence>
<dbReference type="AlphaFoldDB" id="A0A1F4UYM0"/>
<evidence type="ECO:0000259" key="2">
    <source>
        <dbReference type="Pfam" id="PF11847"/>
    </source>
</evidence>
<gene>
    <name evidence="3" type="ORF">A2W32_03020</name>
</gene>
<keyword evidence="1" id="KW-1133">Transmembrane helix</keyword>
<dbReference type="Proteomes" id="UP000177371">
    <property type="component" value="Unassembled WGS sequence"/>
</dbReference>
<feature type="transmembrane region" description="Helical" evidence="1">
    <location>
        <begin position="279"/>
        <end position="301"/>
    </location>
</feature>
<reference evidence="3 4" key="1">
    <citation type="journal article" date="2016" name="Nat. Commun.">
        <title>Thousands of microbial genomes shed light on interconnected biogeochemical processes in an aquifer system.</title>
        <authorList>
            <person name="Anantharaman K."/>
            <person name="Brown C.T."/>
            <person name="Hug L.A."/>
            <person name="Sharon I."/>
            <person name="Castelle C.J."/>
            <person name="Probst A.J."/>
            <person name="Thomas B.C."/>
            <person name="Singh A."/>
            <person name="Wilkins M.J."/>
            <person name="Karaoz U."/>
            <person name="Brodie E.L."/>
            <person name="Williams K.H."/>
            <person name="Hubbard S.S."/>
            <person name="Banfield J.F."/>
        </authorList>
    </citation>
    <scope>NUCLEOTIDE SEQUENCE [LARGE SCALE GENOMIC DNA]</scope>
</reference>
<feature type="domain" description="Alpha-(1-&gt;3)-arabinofuranosyltransferase N-terminal GT-C" evidence="2">
    <location>
        <begin position="140"/>
        <end position="558"/>
    </location>
</feature>
<feature type="transmembrane region" description="Helical" evidence="1">
    <location>
        <begin position="131"/>
        <end position="150"/>
    </location>
</feature>
<comment type="caution">
    <text evidence="3">The sequence shown here is derived from an EMBL/GenBank/DDBJ whole genome shotgun (WGS) entry which is preliminary data.</text>
</comment>
<accession>A0A1F4UYM0</accession>
<feature type="transmembrane region" description="Helical" evidence="1">
    <location>
        <begin position="104"/>
        <end position="125"/>
    </location>
</feature>
<feature type="transmembrane region" description="Helical" evidence="1">
    <location>
        <begin position="357"/>
        <end position="374"/>
    </location>
</feature>
<evidence type="ECO:0000313" key="3">
    <source>
        <dbReference type="EMBL" id="OGC49313.1"/>
    </source>
</evidence>
<name>A0A1F4UYM0_UNCKA</name>